<gene>
    <name evidence="3" type="ORF">ASPZODRAFT_90642</name>
</gene>
<feature type="region of interest" description="Disordered" evidence="1">
    <location>
        <begin position="124"/>
        <end position="155"/>
    </location>
</feature>
<evidence type="ECO:0000256" key="1">
    <source>
        <dbReference type="SAM" id="MobiDB-lite"/>
    </source>
</evidence>
<feature type="region of interest" description="Disordered" evidence="1">
    <location>
        <begin position="247"/>
        <end position="298"/>
    </location>
</feature>
<proteinExistence type="predicted"/>
<evidence type="ECO:0000313" key="3">
    <source>
        <dbReference type="EMBL" id="OJJ48787.1"/>
    </source>
</evidence>
<feature type="region of interest" description="Disordered" evidence="1">
    <location>
        <begin position="1"/>
        <end position="65"/>
    </location>
</feature>
<dbReference type="RefSeq" id="XP_022583297.1">
    <property type="nucleotide sequence ID" value="XM_022730403.1"/>
</dbReference>
<evidence type="ECO:0000259" key="2">
    <source>
        <dbReference type="Pfam" id="PF10354"/>
    </source>
</evidence>
<keyword evidence="4" id="KW-1185">Reference proteome</keyword>
<dbReference type="EMBL" id="KV878338">
    <property type="protein sequence ID" value="OJJ48787.1"/>
    <property type="molecule type" value="Genomic_DNA"/>
</dbReference>
<protein>
    <recommendedName>
        <fullName evidence="2">25S rRNA (uridine-N(3))-methyltransferase BMT5-like domain-containing protein</fullName>
    </recommendedName>
</protein>
<sequence length="397" mass="43732">MAKAKKTRGSQHGPRDRGVATAQRTRKMHTFARLSSSSTATTPSTKKPPTTTNKKQHRQLLHSRPVIPFNRRDRILLVGEGDFSFARSLVLHHKCRNVLATCYDSRETLFSKYPQAEDNITAILAKSNAKSSSKEEDGKDDTHDHEDHSARKGPRMLFSVDARKLGLTGGGGKEVRSGLMTRKHARPAWKQNVQNGKSPEGGPWDVICFNFPHVGGISTDVNRQVRSNQELLVAFFKACVPLLSLASGEDGASDDEDDEDDFSDYSSSSAESSEADEGKGSSKASSPPPRTTKKDSGQIVVTLFEGEPYTLWNIKDLARHAGLHVVTSFKFPWASYREYSHARTLGEVESKHGGRGGWRGEDREARSYVFGVKGNIGAAGSSEKKRRRNQSSDTDSD</sequence>
<dbReference type="VEuPathDB" id="FungiDB:ASPZODRAFT_90642"/>
<dbReference type="PANTHER" id="PTHR11538">
    <property type="entry name" value="PHENYLALANYL-TRNA SYNTHETASE"/>
    <property type="match status" value="1"/>
</dbReference>
<feature type="compositionally biased region" description="Acidic residues" evidence="1">
    <location>
        <begin position="251"/>
        <end position="263"/>
    </location>
</feature>
<organism evidence="3 4">
    <name type="scientific">Penicilliopsis zonata CBS 506.65</name>
    <dbReference type="NCBI Taxonomy" id="1073090"/>
    <lineage>
        <taxon>Eukaryota</taxon>
        <taxon>Fungi</taxon>
        <taxon>Dikarya</taxon>
        <taxon>Ascomycota</taxon>
        <taxon>Pezizomycotina</taxon>
        <taxon>Eurotiomycetes</taxon>
        <taxon>Eurotiomycetidae</taxon>
        <taxon>Eurotiales</taxon>
        <taxon>Aspergillaceae</taxon>
        <taxon>Penicilliopsis</taxon>
    </lineage>
</organism>
<feature type="compositionally biased region" description="Low complexity" evidence="1">
    <location>
        <begin position="35"/>
        <end position="53"/>
    </location>
</feature>
<feature type="domain" description="25S rRNA (uridine-N(3))-methyltransferase BMT5-like" evidence="2">
    <location>
        <begin position="76"/>
        <end position="343"/>
    </location>
</feature>
<dbReference type="PANTHER" id="PTHR11538:SF26">
    <property type="entry name" value="FERREDOXIN-FOLD ANTICODON-BINDING DOMAIN-CONTAINING PROTEIN 1"/>
    <property type="match status" value="1"/>
</dbReference>
<dbReference type="Pfam" id="PF10354">
    <property type="entry name" value="BMT5-like"/>
    <property type="match status" value="1"/>
</dbReference>
<reference evidence="4" key="1">
    <citation type="journal article" date="2017" name="Genome Biol.">
        <title>Comparative genomics reveals high biological diversity and specific adaptations in the industrially and medically important fungal genus Aspergillus.</title>
        <authorList>
            <person name="de Vries R.P."/>
            <person name="Riley R."/>
            <person name="Wiebenga A."/>
            <person name="Aguilar-Osorio G."/>
            <person name="Amillis S."/>
            <person name="Uchima C.A."/>
            <person name="Anderluh G."/>
            <person name="Asadollahi M."/>
            <person name="Askin M."/>
            <person name="Barry K."/>
            <person name="Battaglia E."/>
            <person name="Bayram O."/>
            <person name="Benocci T."/>
            <person name="Braus-Stromeyer S.A."/>
            <person name="Caldana C."/>
            <person name="Canovas D."/>
            <person name="Cerqueira G.C."/>
            <person name="Chen F."/>
            <person name="Chen W."/>
            <person name="Choi C."/>
            <person name="Clum A."/>
            <person name="Dos Santos R.A."/>
            <person name="Damasio A.R."/>
            <person name="Diallinas G."/>
            <person name="Emri T."/>
            <person name="Fekete E."/>
            <person name="Flipphi M."/>
            <person name="Freyberg S."/>
            <person name="Gallo A."/>
            <person name="Gournas C."/>
            <person name="Habgood R."/>
            <person name="Hainaut M."/>
            <person name="Harispe M.L."/>
            <person name="Henrissat B."/>
            <person name="Hilden K.S."/>
            <person name="Hope R."/>
            <person name="Hossain A."/>
            <person name="Karabika E."/>
            <person name="Karaffa L."/>
            <person name="Karanyi Z."/>
            <person name="Krasevec N."/>
            <person name="Kuo A."/>
            <person name="Kusch H."/>
            <person name="LaButti K."/>
            <person name="Lagendijk E.L."/>
            <person name="Lapidus A."/>
            <person name="Levasseur A."/>
            <person name="Lindquist E."/>
            <person name="Lipzen A."/>
            <person name="Logrieco A.F."/>
            <person name="MacCabe A."/>
            <person name="Maekelae M.R."/>
            <person name="Malavazi I."/>
            <person name="Melin P."/>
            <person name="Meyer V."/>
            <person name="Mielnichuk N."/>
            <person name="Miskei M."/>
            <person name="Molnar A.P."/>
            <person name="Mule G."/>
            <person name="Ngan C.Y."/>
            <person name="Orejas M."/>
            <person name="Orosz E."/>
            <person name="Ouedraogo J.P."/>
            <person name="Overkamp K.M."/>
            <person name="Park H.-S."/>
            <person name="Perrone G."/>
            <person name="Piumi F."/>
            <person name="Punt P.J."/>
            <person name="Ram A.F."/>
            <person name="Ramon A."/>
            <person name="Rauscher S."/>
            <person name="Record E."/>
            <person name="Riano-Pachon D.M."/>
            <person name="Robert V."/>
            <person name="Roehrig J."/>
            <person name="Ruller R."/>
            <person name="Salamov A."/>
            <person name="Salih N.S."/>
            <person name="Samson R.A."/>
            <person name="Sandor E."/>
            <person name="Sanguinetti M."/>
            <person name="Schuetze T."/>
            <person name="Sepcic K."/>
            <person name="Shelest E."/>
            <person name="Sherlock G."/>
            <person name="Sophianopoulou V."/>
            <person name="Squina F.M."/>
            <person name="Sun H."/>
            <person name="Susca A."/>
            <person name="Todd R.B."/>
            <person name="Tsang A."/>
            <person name="Unkles S.E."/>
            <person name="van de Wiele N."/>
            <person name="van Rossen-Uffink D."/>
            <person name="Oliveira J.V."/>
            <person name="Vesth T.C."/>
            <person name="Visser J."/>
            <person name="Yu J.-H."/>
            <person name="Zhou M."/>
            <person name="Andersen M.R."/>
            <person name="Archer D.B."/>
            <person name="Baker S.E."/>
            <person name="Benoit I."/>
            <person name="Brakhage A.A."/>
            <person name="Braus G.H."/>
            <person name="Fischer R."/>
            <person name="Frisvad J.C."/>
            <person name="Goldman G.H."/>
            <person name="Houbraken J."/>
            <person name="Oakley B."/>
            <person name="Pocsi I."/>
            <person name="Scazzocchio C."/>
            <person name="Seiboth B."/>
            <person name="vanKuyk P.A."/>
            <person name="Wortman J."/>
            <person name="Dyer P.S."/>
            <person name="Grigoriev I.V."/>
        </authorList>
    </citation>
    <scope>NUCLEOTIDE SEQUENCE [LARGE SCALE GENOMIC DNA]</scope>
    <source>
        <strain evidence="4">CBS 506.65</strain>
    </source>
</reference>
<feature type="compositionally biased region" description="Basic and acidic residues" evidence="1">
    <location>
        <begin position="132"/>
        <end position="150"/>
    </location>
</feature>
<dbReference type="OrthoDB" id="273345at2759"/>
<dbReference type="GO" id="GO:0005737">
    <property type="term" value="C:cytoplasm"/>
    <property type="evidence" value="ECO:0007669"/>
    <property type="project" value="TreeGrafter"/>
</dbReference>
<dbReference type="InterPro" id="IPR019446">
    <property type="entry name" value="BMT5-like"/>
</dbReference>
<dbReference type="Proteomes" id="UP000184188">
    <property type="component" value="Unassembled WGS sequence"/>
</dbReference>
<name>A0A1L9SP32_9EURO</name>
<dbReference type="GO" id="GO:0070475">
    <property type="term" value="P:rRNA base methylation"/>
    <property type="evidence" value="ECO:0007669"/>
    <property type="project" value="InterPro"/>
</dbReference>
<dbReference type="GeneID" id="34616867"/>
<evidence type="ECO:0000313" key="4">
    <source>
        <dbReference type="Proteomes" id="UP000184188"/>
    </source>
</evidence>
<dbReference type="STRING" id="1073090.A0A1L9SP32"/>
<dbReference type="GO" id="GO:0070042">
    <property type="term" value="F:rRNA (uridine-N3-)-methyltransferase activity"/>
    <property type="evidence" value="ECO:0007669"/>
    <property type="project" value="InterPro"/>
</dbReference>
<dbReference type="AlphaFoldDB" id="A0A1L9SP32"/>
<accession>A0A1L9SP32</accession>
<feature type="region of interest" description="Disordered" evidence="1">
    <location>
        <begin position="376"/>
        <end position="397"/>
    </location>
</feature>